<dbReference type="Proteomes" id="UP001148838">
    <property type="component" value="Unassembled WGS sequence"/>
</dbReference>
<sequence>MYLKLRATYKLLQILQRLETLDSWQGASRGGVKLTRKASETRLAAPGEELSLLAGLNLRTFDQQPTYEPQQQRRRQEVQVQHAFSDKRLCTWNMSQIKKHFVVGIALALYARDVFKCDRLMSIDLLACKRTPAGQNSGTSGDADITSAIVSVVKYTIIKKIKEALEVSWRSFETMPTTKMSINRPTFESPRIKLHILQIMNYGINVFYTNGGRVTQLVEQFATDWKVRGSIPDGDRIFSRCQTSRTAPRFTQPPTKLSTGSFPGVKGGQSVVPTTPPHSNAEVMESMGHYLHAPQVPS</sequence>
<gene>
    <name evidence="2" type="ORF">ANN_03999</name>
</gene>
<evidence type="ECO:0000256" key="1">
    <source>
        <dbReference type="SAM" id="MobiDB-lite"/>
    </source>
</evidence>
<dbReference type="EMBL" id="JAJSOF020000013">
    <property type="protein sequence ID" value="KAJ4442413.1"/>
    <property type="molecule type" value="Genomic_DNA"/>
</dbReference>
<evidence type="ECO:0000313" key="2">
    <source>
        <dbReference type="EMBL" id="KAJ4442413.1"/>
    </source>
</evidence>
<name>A0ABQ8T8X1_PERAM</name>
<proteinExistence type="predicted"/>
<protein>
    <submittedName>
        <fullName evidence="2">Uncharacterized protein</fullName>
    </submittedName>
</protein>
<feature type="region of interest" description="Disordered" evidence="1">
    <location>
        <begin position="246"/>
        <end position="269"/>
    </location>
</feature>
<evidence type="ECO:0000313" key="3">
    <source>
        <dbReference type="Proteomes" id="UP001148838"/>
    </source>
</evidence>
<keyword evidence="3" id="KW-1185">Reference proteome</keyword>
<reference evidence="2 3" key="1">
    <citation type="journal article" date="2022" name="Allergy">
        <title>Genome assembly and annotation of Periplaneta americana reveal a comprehensive cockroach allergen profile.</title>
        <authorList>
            <person name="Wang L."/>
            <person name="Xiong Q."/>
            <person name="Saelim N."/>
            <person name="Wang L."/>
            <person name="Nong W."/>
            <person name="Wan A.T."/>
            <person name="Shi M."/>
            <person name="Liu X."/>
            <person name="Cao Q."/>
            <person name="Hui J.H.L."/>
            <person name="Sookrung N."/>
            <person name="Leung T.F."/>
            <person name="Tungtrongchitr A."/>
            <person name="Tsui S.K.W."/>
        </authorList>
    </citation>
    <scope>NUCLEOTIDE SEQUENCE [LARGE SCALE GENOMIC DNA]</scope>
    <source>
        <strain evidence="2">PWHHKU_190912</strain>
    </source>
</reference>
<comment type="caution">
    <text evidence="2">The sequence shown here is derived from an EMBL/GenBank/DDBJ whole genome shotgun (WGS) entry which is preliminary data.</text>
</comment>
<organism evidence="2 3">
    <name type="scientific">Periplaneta americana</name>
    <name type="common">American cockroach</name>
    <name type="synonym">Blatta americana</name>
    <dbReference type="NCBI Taxonomy" id="6978"/>
    <lineage>
        <taxon>Eukaryota</taxon>
        <taxon>Metazoa</taxon>
        <taxon>Ecdysozoa</taxon>
        <taxon>Arthropoda</taxon>
        <taxon>Hexapoda</taxon>
        <taxon>Insecta</taxon>
        <taxon>Pterygota</taxon>
        <taxon>Neoptera</taxon>
        <taxon>Polyneoptera</taxon>
        <taxon>Dictyoptera</taxon>
        <taxon>Blattodea</taxon>
        <taxon>Blattoidea</taxon>
        <taxon>Blattidae</taxon>
        <taxon>Blattinae</taxon>
        <taxon>Periplaneta</taxon>
    </lineage>
</organism>
<feature type="compositionally biased region" description="Polar residues" evidence="1">
    <location>
        <begin position="252"/>
        <end position="261"/>
    </location>
</feature>
<accession>A0ABQ8T8X1</accession>